<keyword evidence="2" id="KW-1185">Reference proteome</keyword>
<organism evidence="1 2">
    <name type="scientific">Labilibaculum antarcticum</name>
    <dbReference type="NCBI Taxonomy" id="1717717"/>
    <lineage>
        <taxon>Bacteria</taxon>
        <taxon>Pseudomonadati</taxon>
        <taxon>Bacteroidota</taxon>
        <taxon>Bacteroidia</taxon>
        <taxon>Marinilabiliales</taxon>
        <taxon>Marinifilaceae</taxon>
        <taxon>Labilibaculum</taxon>
    </lineage>
</organism>
<gene>
    <name evidence="1" type="ORF">ALGA_0006</name>
</gene>
<dbReference type="OrthoDB" id="1118866at2"/>
<sequence>MNSSIEQLRELILQAIEKGQNGKIRACNKDLNAIYKSIKKDPFLLWDDVAISQLGKAIIMMLHFDLIDEEEKNIGLAHLSYLFITRGIEREESLAPEEDQSELFRLRKDRIILLKSCDDSFVDSLQEFYFSDSEAEDLDTYNQQRKAVLARLPYLQFADIHLIEQNYTNLRDDEYLLETANYIENENEISDENLKEGLLLLKILYKHTYQQLKEGKLHF</sequence>
<evidence type="ECO:0000313" key="2">
    <source>
        <dbReference type="Proteomes" id="UP000218267"/>
    </source>
</evidence>
<accession>A0A1Y1CGI4</accession>
<protein>
    <submittedName>
        <fullName evidence="1">Uncharacterized protein</fullName>
    </submittedName>
</protein>
<dbReference type="Proteomes" id="UP000218267">
    <property type="component" value="Chromosome"/>
</dbReference>
<evidence type="ECO:0000313" key="1">
    <source>
        <dbReference type="EMBL" id="BAX78401.1"/>
    </source>
</evidence>
<reference evidence="1 2" key="1">
    <citation type="journal article" date="2018" name="Mar. Genomics">
        <title>Complete genome sequence of Marinifilaceae bacterium strain SPP2, isolated from the Antarctic marine sediment.</title>
        <authorList>
            <person name="Watanabe M."/>
            <person name="Kojima H."/>
            <person name="Fukui M."/>
        </authorList>
    </citation>
    <scope>NUCLEOTIDE SEQUENCE [LARGE SCALE GENOMIC DNA]</scope>
    <source>
        <strain evidence="1 2">SPP2</strain>
    </source>
</reference>
<dbReference type="EMBL" id="AP018042">
    <property type="protein sequence ID" value="BAX78401.1"/>
    <property type="molecule type" value="Genomic_DNA"/>
</dbReference>
<dbReference type="KEGG" id="mbas:ALGA_0006"/>
<reference evidence="2" key="2">
    <citation type="journal article" date="2020" name="Antonie Van Leeuwenhoek">
        <title>Labilibaculum antarcticum sp. nov., a novel facultative anaerobic, psychrotorelant bacterium isolated from marine sediment of Antarctica.</title>
        <authorList>
            <person name="Watanabe M."/>
            <person name="Kojima H."/>
            <person name="Fukui M."/>
        </authorList>
    </citation>
    <scope>NUCLEOTIDE SEQUENCE [LARGE SCALE GENOMIC DNA]</scope>
    <source>
        <strain evidence="2">SPP2</strain>
    </source>
</reference>
<name>A0A1Y1CGI4_9BACT</name>
<dbReference type="RefSeq" id="WP_096427342.1">
    <property type="nucleotide sequence ID" value="NZ_AP018042.1"/>
</dbReference>
<proteinExistence type="predicted"/>
<dbReference type="AlphaFoldDB" id="A0A1Y1CGI4"/>